<evidence type="ECO:0000313" key="3">
    <source>
        <dbReference type="Proteomes" id="UP000652430"/>
    </source>
</evidence>
<accession>A0ABQ3LPF4</accession>
<keyword evidence="1" id="KW-0472">Membrane</keyword>
<feature type="transmembrane region" description="Helical" evidence="1">
    <location>
        <begin position="102"/>
        <end position="120"/>
    </location>
</feature>
<comment type="caution">
    <text evidence="2">The sequence shown here is derived from an EMBL/GenBank/DDBJ whole genome shotgun (WGS) entry which is preliminary data.</text>
</comment>
<evidence type="ECO:0000256" key="1">
    <source>
        <dbReference type="SAM" id="Phobius"/>
    </source>
</evidence>
<proteinExistence type="predicted"/>
<dbReference type="InterPro" id="IPR009781">
    <property type="entry name" value="DUF1345"/>
</dbReference>
<reference evidence="3" key="1">
    <citation type="journal article" date="2019" name="Int. J. Syst. Evol. Microbiol.">
        <title>The Global Catalogue of Microorganisms (GCM) 10K type strain sequencing project: providing services to taxonomists for standard genome sequencing and annotation.</title>
        <authorList>
            <consortium name="The Broad Institute Genomics Platform"/>
            <consortium name="The Broad Institute Genome Sequencing Center for Infectious Disease"/>
            <person name="Wu L."/>
            <person name="Ma J."/>
        </authorList>
    </citation>
    <scope>NUCLEOTIDE SEQUENCE [LARGE SCALE GENOMIC DNA]</scope>
    <source>
        <strain evidence="3">CGMCC 1.8957</strain>
    </source>
</reference>
<dbReference type="EMBL" id="BNAQ01000003">
    <property type="protein sequence ID" value="GHH17198.1"/>
    <property type="molecule type" value="Genomic_DNA"/>
</dbReference>
<feature type="transmembrane region" description="Helical" evidence="1">
    <location>
        <begin position="77"/>
        <end position="96"/>
    </location>
</feature>
<gene>
    <name evidence="2" type="ORF">GCM10008023_21450</name>
</gene>
<keyword evidence="1" id="KW-0812">Transmembrane</keyword>
<feature type="transmembrane region" description="Helical" evidence="1">
    <location>
        <begin position="12"/>
        <end position="32"/>
    </location>
</feature>
<dbReference type="Pfam" id="PF07077">
    <property type="entry name" value="DUF1345"/>
    <property type="match status" value="1"/>
</dbReference>
<sequence>MSLNLGNKVAPPRFILFATLFVIGLFVAIPPLGWGRGAMAAFDVAAAVFLIAISTLLGHGEADKMRKAAANNDANRAGLLVLTGVTMLIILTSVAKELQGKTSVAATVLVIATLVLAWLFSNTVYALHYAHLFYSDCDDDGQDSGGLDFPECAEPDYWDFLYFSFTLGMTFQTSDVEISSRRMRRVSLGQCLAAFVFNIGVLAFTINVLGSSSGS</sequence>
<dbReference type="RefSeq" id="WP_133191579.1">
    <property type="nucleotide sequence ID" value="NZ_BNAQ01000003.1"/>
</dbReference>
<evidence type="ECO:0000313" key="2">
    <source>
        <dbReference type="EMBL" id="GHH17198.1"/>
    </source>
</evidence>
<protein>
    <submittedName>
        <fullName evidence="2">Membrane protein</fullName>
    </submittedName>
</protein>
<keyword evidence="1" id="KW-1133">Transmembrane helix</keyword>
<name>A0ABQ3LPF4_9SPHN</name>
<organism evidence="2 3">
    <name type="scientific">Sphingomonas glacialis</name>
    <dbReference type="NCBI Taxonomy" id="658225"/>
    <lineage>
        <taxon>Bacteria</taxon>
        <taxon>Pseudomonadati</taxon>
        <taxon>Pseudomonadota</taxon>
        <taxon>Alphaproteobacteria</taxon>
        <taxon>Sphingomonadales</taxon>
        <taxon>Sphingomonadaceae</taxon>
        <taxon>Sphingomonas</taxon>
    </lineage>
</organism>
<dbReference type="Proteomes" id="UP000652430">
    <property type="component" value="Unassembled WGS sequence"/>
</dbReference>
<feature type="transmembrane region" description="Helical" evidence="1">
    <location>
        <begin position="191"/>
        <end position="210"/>
    </location>
</feature>
<keyword evidence="3" id="KW-1185">Reference proteome</keyword>
<feature type="transmembrane region" description="Helical" evidence="1">
    <location>
        <begin position="38"/>
        <end position="57"/>
    </location>
</feature>